<dbReference type="InterPro" id="IPR012340">
    <property type="entry name" value="NA-bd_OB-fold"/>
</dbReference>
<evidence type="ECO:0000256" key="4">
    <source>
        <dbReference type="ARBA" id="ARBA00022679"/>
    </source>
</evidence>
<dbReference type="GO" id="GO:0003887">
    <property type="term" value="F:DNA-directed DNA polymerase activity"/>
    <property type="evidence" value="ECO:0007669"/>
    <property type="project" value="UniProtKB-UniRule"/>
</dbReference>
<dbReference type="NCBIfam" id="TIGR01405">
    <property type="entry name" value="polC_Gram_pos"/>
    <property type="match status" value="1"/>
</dbReference>
<evidence type="ECO:0000256" key="3">
    <source>
        <dbReference type="ARBA" id="ARBA00022490"/>
    </source>
</evidence>
<evidence type="ECO:0000256" key="7">
    <source>
        <dbReference type="ARBA" id="ARBA00022722"/>
    </source>
</evidence>
<dbReference type="InterPro" id="IPR004805">
    <property type="entry name" value="DnaE2/DnaE/PolC"/>
</dbReference>
<evidence type="ECO:0000256" key="8">
    <source>
        <dbReference type="ARBA" id="ARBA00022801"/>
    </source>
</evidence>
<dbReference type="InterPro" id="IPR028112">
    <property type="entry name" value="DNA_PolC-type_N_I"/>
</dbReference>
<feature type="domain" description="Exonuclease" evidence="15">
    <location>
        <begin position="585"/>
        <end position="751"/>
    </location>
</feature>
<dbReference type="Pfam" id="PF17657">
    <property type="entry name" value="DNA_pol3_finger"/>
    <property type="match status" value="1"/>
</dbReference>
<dbReference type="Gene3D" id="3.30.420.10">
    <property type="entry name" value="Ribonuclease H-like superfamily/Ribonuclease H"/>
    <property type="match status" value="1"/>
</dbReference>
<dbReference type="OrthoDB" id="9804290at2"/>
<accession>A0A1I4IN96</accession>
<dbReference type="InterPro" id="IPR006308">
    <property type="entry name" value="Pol_III_a_PolC-type_gram_pos"/>
</dbReference>
<dbReference type="InterPro" id="IPR004013">
    <property type="entry name" value="PHP_dom"/>
</dbReference>
<dbReference type="GO" id="GO:0008408">
    <property type="term" value="F:3'-5' exonuclease activity"/>
    <property type="evidence" value="ECO:0007669"/>
    <property type="project" value="UniProtKB-UniRule"/>
</dbReference>
<evidence type="ECO:0000256" key="5">
    <source>
        <dbReference type="ARBA" id="ARBA00022695"/>
    </source>
</evidence>
<dbReference type="Gene3D" id="3.20.20.140">
    <property type="entry name" value="Metal-dependent hydrolases"/>
    <property type="match status" value="2"/>
</dbReference>
<evidence type="ECO:0000256" key="6">
    <source>
        <dbReference type="ARBA" id="ARBA00022705"/>
    </source>
</evidence>
<keyword evidence="6 13" id="KW-0235">DNA replication</keyword>
<comment type="subcellular location">
    <subcellularLocation>
        <location evidence="13">Cytoplasm</location>
    </subcellularLocation>
</comment>
<keyword evidence="3 13" id="KW-0963">Cytoplasm</keyword>
<organism evidence="17 18">
    <name type="scientific">Lactococcus garvieae</name>
    <dbReference type="NCBI Taxonomy" id="1363"/>
    <lineage>
        <taxon>Bacteria</taxon>
        <taxon>Bacillati</taxon>
        <taxon>Bacillota</taxon>
        <taxon>Bacilli</taxon>
        <taxon>Lactobacillales</taxon>
        <taxon>Streptococcaceae</taxon>
        <taxon>Lactococcus</taxon>
    </lineage>
</organism>
<dbReference type="PANTHER" id="PTHR32294:SF5">
    <property type="entry name" value="DNA POLYMERASE III POLC-TYPE"/>
    <property type="match status" value="1"/>
</dbReference>
<keyword evidence="7 13" id="KW-0540">Nuclease</keyword>
<dbReference type="SMART" id="SM00481">
    <property type="entry name" value="POLIIIAc"/>
    <property type="match status" value="1"/>
</dbReference>
<evidence type="ECO:0000256" key="12">
    <source>
        <dbReference type="ARBA" id="ARBA00070925"/>
    </source>
</evidence>
<evidence type="ECO:0000256" key="1">
    <source>
        <dbReference type="ARBA" id="ARBA00003452"/>
    </source>
</evidence>
<gene>
    <name evidence="13" type="primary">polC</name>
    <name evidence="17" type="ORF">SAMN05216438_1182</name>
</gene>
<dbReference type="CDD" id="cd07435">
    <property type="entry name" value="PHP_PolIIIA_POLC"/>
    <property type="match status" value="1"/>
</dbReference>
<reference evidence="17 18" key="1">
    <citation type="submission" date="2016-10" db="EMBL/GenBank/DDBJ databases">
        <authorList>
            <person name="de Groot N.N."/>
        </authorList>
    </citation>
    <scope>NUCLEOTIDE SEQUENCE [LARGE SCALE GENOMIC DNA]</scope>
    <source>
        <strain evidence="17 18">M79</strain>
    </source>
</reference>
<keyword evidence="4 13" id="KW-0808">Transferase</keyword>
<dbReference type="Pfam" id="PF11490">
    <property type="entry name" value="DNA_pol3_a_NII"/>
    <property type="match status" value="1"/>
</dbReference>
<name>A0A1I4IN96_9LACT</name>
<dbReference type="Gene3D" id="6.10.140.1510">
    <property type="match status" value="1"/>
</dbReference>
<dbReference type="InterPro" id="IPR040982">
    <property type="entry name" value="DNA_pol3_finger"/>
</dbReference>
<protein>
    <recommendedName>
        <fullName evidence="12 13">DNA polymerase III PolC-type</fullName>
        <shortName evidence="13">PolIII</shortName>
        <ecNumber evidence="2 13">2.7.7.7</ecNumber>
    </recommendedName>
</protein>
<dbReference type="Pfam" id="PF02811">
    <property type="entry name" value="PHP"/>
    <property type="match status" value="1"/>
</dbReference>
<keyword evidence="9 13" id="KW-0269">Exonuclease</keyword>
<evidence type="ECO:0000256" key="2">
    <source>
        <dbReference type="ARBA" id="ARBA00012417"/>
    </source>
</evidence>
<dbReference type="InterPro" id="IPR003141">
    <property type="entry name" value="Pol/His_phosphatase_N"/>
</dbReference>
<keyword evidence="5 13" id="KW-0548">Nucleotidyltransferase</keyword>
<feature type="domain" description="Polymerase/histidinol phosphatase N-terminal" evidence="16">
    <location>
        <begin position="500"/>
        <end position="567"/>
    </location>
</feature>
<dbReference type="Pfam" id="PF14579">
    <property type="entry name" value="HHH_6"/>
    <property type="match status" value="1"/>
</dbReference>
<feature type="region of interest" description="Disordered" evidence="14">
    <location>
        <begin position="181"/>
        <end position="210"/>
    </location>
</feature>
<evidence type="ECO:0000313" key="17">
    <source>
        <dbReference type="EMBL" id="SFL55473.1"/>
    </source>
</evidence>
<dbReference type="Gene3D" id="1.10.150.700">
    <property type="entry name" value="PolC, middle finger domain"/>
    <property type="match status" value="1"/>
</dbReference>
<keyword evidence="10 13" id="KW-0239">DNA-directed DNA polymerase</keyword>
<dbReference type="InterPro" id="IPR029460">
    <property type="entry name" value="DNAPol_HHH"/>
</dbReference>
<dbReference type="InterPro" id="IPR044923">
    <property type="entry name" value="PolC_middle_finger_sf"/>
</dbReference>
<dbReference type="NCBIfam" id="NF001688">
    <property type="entry name" value="PRK00448.1"/>
    <property type="match status" value="1"/>
</dbReference>
<dbReference type="GO" id="GO:0003677">
    <property type="term" value="F:DNA binding"/>
    <property type="evidence" value="ECO:0007669"/>
    <property type="project" value="UniProtKB-UniRule"/>
</dbReference>
<feature type="compositionally biased region" description="Basic and acidic residues" evidence="14">
    <location>
        <begin position="194"/>
        <end position="210"/>
    </location>
</feature>
<evidence type="ECO:0000259" key="15">
    <source>
        <dbReference type="SMART" id="SM00479"/>
    </source>
</evidence>
<dbReference type="Proteomes" id="UP000181969">
    <property type="component" value="Unassembled WGS sequence"/>
</dbReference>
<dbReference type="InterPro" id="IPR013520">
    <property type="entry name" value="Ribonucl_H"/>
</dbReference>
<evidence type="ECO:0000256" key="9">
    <source>
        <dbReference type="ARBA" id="ARBA00022839"/>
    </source>
</evidence>
<dbReference type="SMART" id="SM00479">
    <property type="entry name" value="EXOIII"/>
    <property type="match status" value="1"/>
</dbReference>
<comment type="function">
    <text evidence="1 13">Required for replicative DNA synthesis. This DNA polymerase also exhibits 3' to 5' exonuclease activity.</text>
</comment>
<evidence type="ECO:0000256" key="13">
    <source>
        <dbReference type="HAMAP-Rule" id="MF_00356"/>
    </source>
</evidence>
<keyword evidence="8 13" id="KW-0378">Hydrolase</keyword>
<dbReference type="InterPro" id="IPR024754">
    <property type="entry name" value="DNA_PolC-like_N_II"/>
</dbReference>
<dbReference type="GO" id="GO:0005737">
    <property type="term" value="C:cytoplasm"/>
    <property type="evidence" value="ECO:0007669"/>
    <property type="project" value="UniProtKB-SubCell"/>
</dbReference>
<dbReference type="NCBIfam" id="TIGR00573">
    <property type="entry name" value="dnaq"/>
    <property type="match status" value="1"/>
</dbReference>
<dbReference type="Gene3D" id="1.10.150.870">
    <property type="match status" value="1"/>
</dbReference>
<dbReference type="Gene3D" id="3.30.1900.20">
    <property type="match status" value="1"/>
</dbReference>
<dbReference type="InterPro" id="IPR012337">
    <property type="entry name" value="RNaseH-like_sf"/>
</dbReference>
<evidence type="ECO:0000313" key="18">
    <source>
        <dbReference type="Proteomes" id="UP000181969"/>
    </source>
</evidence>
<dbReference type="HAMAP" id="MF_00356">
    <property type="entry name" value="DNApol_PolC"/>
    <property type="match status" value="1"/>
</dbReference>
<dbReference type="CDD" id="cd04484">
    <property type="entry name" value="polC_OBF"/>
    <property type="match status" value="2"/>
</dbReference>
<evidence type="ECO:0000256" key="11">
    <source>
        <dbReference type="ARBA" id="ARBA00049244"/>
    </source>
</evidence>
<dbReference type="Pfam" id="PF14480">
    <property type="entry name" value="DNA_pol3_a_NI"/>
    <property type="match status" value="1"/>
</dbReference>
<dbReference type="GO" id="GO:0006261">
    <property type="term" value="P:DNA-templated DNA replication"/>
    <property type="evidence" value="ECO:0007669"/>
    <property type="project" value="UniProtKB-UniRule"/>
</dbReference>
<dbReference type="EC" id="2.7.7.7" evidence="2 13"/>
<evidence type="ECO:0000256" key="14">
    <source>
        <dbReference type="SAM" id="MobiDB-lite"/>
    </source>
</evidence>
<comment type="similarity">
    <text evidence="13">Belongs to the DNA polymerase type-C family. PolC subfamily.</text>
</comment>
<dbReference type="InterPro" id="IPR006054">
    <property type="entry name" value="DnaQ"/>
</dbReference>
<dbReference type="Pfam" id="PF07733">
    <property type="entry name" value="DNA_pol3_alpha"/>
    <property type="match status" value="2"/>
</dbReference>
<dbReference type="FunFam" id="3.30.420.10:FF:000045">
    <property type="entry name" value="3'-5' exonuclease DinG"/>
    <property type="match status" value="1"/>
</dbReference>
<dbReference type="Pfam" id="PF00929">
    <property type="entry name" value="RNase_T"/>
    <property type="match status" value="1"/>
</dbReference>
<dbReference type="InterPro" id="IPR011708">
    <property type="entry name" value="DNA_pol3_alpha_NTPase_dom"/>
</dbReference>
<comment type="catalytic activity">
    <reaction evidence="11 13">
        <text>DNA(n) + a 2'-deoxyribonucleoside 5'-triphosphate = DNA(n+1) + diphosphate</text>
        <dbReference type="Rhea" id="RHEA:22508"/>
        <dbReference type="Rhea" id="RHEA-COMP:17339"/>
        <dbReference type="Rhea" id="RHEA-COMP:17340"/>
        <dbReference type="ChEBI" id="CHEBI:33019"/>
        <dbReference type="ChEBI" id="CHEBI:61560"/>
        <dbReference type="ChEBI" id="CHEBI:173112"/>
        <dbReference type="EC" id="2.7.7.7"/>
    </reaction>
</comment>
<dbReference type="InterPro" id="IPR036397">
    <property type="entry name" value="RNaseH_sf"/>
</dbReference>
<sequence length="1627" mass="183229">MENLFEKLMDQIKMPNQIRESALFSSADIENVEVHTERKLWKFQLKFEKILPVEQWKVLSGLIESAFSTIAETELSITVDQPEFDEAMLNDYYQLALTLPDLADTAFANIFKKYQIEQRGVQINLLVEDNPQLDHFVKKDFPILEQKLKDFGFGTLTIRPVVDEKLTLEKREAHERKVHNMLAAESASQQQISELKKQRTDEASAKTEKAPEKIDTVLAEGISFGRKINGTSPVTSMSFIAGEGSGVVFEGYVFDAHHREFASNGTGKVNHVLEMKIADETSIFQVVKWGRKDNEIAQFDTIVEKVKAANTSEDGTIQFDQGIWLRVRGNIAHDVYKDDLVMTANDVVEIAKKEDCSRVAAQISAVKSDKIQIGREIKNSEPITPMRSVSEFSTHGALVFEGYIFKSELREIKSRKTGNISHLLEIEMTDYTSSFYISKWVRGDEEIAVAKQLTGIWARVRGTVQHDDYKKDLVLQMSDLQEIPTQRVREDKAAEGDKRVEFHSHTNMSTMDAMPPASKLVAQAAKFGHKAIAITDHAGLQAYPEAHQAGKKHGVKIIYGVEANLVEDKIPIVFNEEDVNMYESTYVVFDVETTGLSAVHNDLIQIAGTKMHKGNPIGEFDEFINPGYAISDFTTELTGITQDHLKNAKPLYDVLKAFQDFCQGSILVAHNATFDVGFMNMNYQRNGLPIIKQPVVDTLEFARNLYPELKRFGLGQLTKKFQIGLEHHHMANYDAEATGRLLFVFLNEVRDRFGWTSLLDLNDKLVAEDSYKKVRPKHVTLYAQTQAGLKNLFKLVSYSNVKYLAGVPRIPRSVLQEHREGIIVGSACKSGEVFDAITNKTFEEALEIAKFYDFIEVMPPALYHSLVVGGNFKNEKELQQTLKDLIKLGKKLGKPVLATGDAHYLNPEDAINREIIIRSLGQGAEINWNQGRGEHAKPLPLPEAHFRTTDEMLEEFSFLDEATAREIVITNTQKMAEQFEELTPVRDDLYTPKMTFEGGESSEERITRLTYEKAHEWYGNPLPDIVDARLEKELRSIIGNGFSVVYIISQELVRRSNERGYIVGSRGSVGSSLVATMIGITEVNPLAPHYRCPECQYFECYDDGSYGSGYDMPDKNCPKCGHKLVKDGHDIPFETFLGFKGDKVPDIDLNFSGDDQPLAHLDVRDIFGEDYAFRAGTIGTVAEKTAFGFVKGYERDYNQFYSNAEIDRLAMTSTGVKRTTGQHPGGIIVIPNYMDVYDFTPVQYPADDVRAEWQTTHFDFHAIHDNILKLDILGHDDPTMIRKLQSLSGIVPQDIPMDDEEVMKLFTGTESLGITEEQLGAKLGTLGIPEMGTFTSMNMIAEAKPKTFADLLQISGLSHGTDVWAGNAQELIRSGIADLSSVIGCRDDIMVYLIHAGLDESMAFNIMERVRKGMWSKIGAEERETYVNAMREHGVPDWYIESCSKIKYMFPKAHAAAYIMMALRVAYFKVHKPILYYCAWFSIRATTFDVATMGAGLEAVKAKMKEIRDKGFDATNTEVSLMTTLELCNEMLERGYKFGKIDLYRSEATEFVIDGDTLIPPFITMDSLGENVAKQLVEARKEGEFLSIMELRKRGGVSQTVVDNMKSMGILQGMPEDNQLSLFEDLF</sequence>
<evidence type="ECO:0000256" key="10">
    <source>
        <dbReference type="ARBA" id="ARBA00022932"/>
    </source>
</evidence>
<dbReference type="EMBL" id="FOTJ01000018">
    <property type="protein sequence ID" value="SFL55473.1"/>
    <property type="molecule type" value="Genomic_DNA"/>
</dbReference>
<dbReference type="PANTHER" id="PTHR32294">
    <property type="entry name" value="DNA POLYMERASE III SUBUNIT ALPHA"/>
    <property type="match status" value="1"/>
</dbReference>
<dbReference type="CDD" id="cd06127">
    <property type="entry name" value="DEDDh"/>
    <property type="match status" value="1"/>
</dbReference>
<dbReference type="SUPFAM" id="SSF53098">
    <property type="entry name" value="Ribonuclease H-like"/>
    <property type="match status" value="1"/>
</dbReference>
<evidence type="ECO:0000259" key="16">
    <source>
        <dbReference type="SMART" id="SM00481"/>
    </source>
</evidence>
<dbReference type="Gene3D" id="2.40.50.140">
    <property type="entry name" value="Nucleic acid-binding proteins"/>
    <property type="match status" value="2"/>
</dbReference>
<proteinExistence type="inferred from homology"/>